<dbReference type="InterPro" id="IPR011006">
    <property type="entry name" value="CheY-like_superfamily"/>
</dbReference>
<evidence type="ECO:0000256" key="3">
    <source>
        <dbReference type="ARBA" id="ARBA00023015"/>
    </source>
</evidence>
<proteinExistence type="predicted"/>
<sequence>MAELIVVDDEADLRLMLADYLGLAGHGVRLAADGGELRRLLEERPADLVLLDVGLPGEDGLKLARWLRERHDPGIVMLTGADTVIDRVVGLEVGADDYVTKPCDLGELRARIDAVLRRRRPKAASLPEGFLPFGPYRFDTRRFRLCTAAGEEVPLSEMELDLVAAFATHPGKVLGREDLLRLAPPRGEDSFDRSIDNRITRLRRKLERDPARPELIKTVRGAGYIFPG</sequence>
<evidence type="ECO:0000256" key="2">
    <source>
        <dbReference type="ARBA" id="ARBA00023012"/>
    </source>
</evidence>
<dbReference type="InterPro" id="IPR001789">
    <property type="entry name" value="Sig_transdc_resp-reg_receiver"/>
</dbReference>
<keyword evidence="2" id="KW-0902">Two-component regulatory system</keyword>
<evidence type="ECO:0000259" key="8">
    <source>
        <dbReference type="PROSITE" id="PS50110"/>
    </source>
</evidence>
<accession>A0ABU8XRL5</accession>
<dbReference type="Pfam" id="PF00072">
    <property type="entry name" value="Response_reg"/>
    <property type="match status" value="1"/>
</dbReference>
<feature type="DNA-binding region" description="OmpR/PhoB-type" evidence="7">
    <location>
        <begin position="128"/>
        <end position="228"/>
    </location>
</feature>
<organism evidence="10 11">
    <name type="scientific">Benzoatithermus flavus</name>
    <dbReference type="NCBI Taxonomy" id="3108223"/>
    <lineage>
        <taxon>Bacteria</taxon>
        <taxon>Pseudomonadati</taxon>
        <taxon>Pseudomonadota</taxon>
        <taxon>Alphaproteobacteria</taxon>
        <taxon>Geminicoccales</taxon>
        <taxon>Geminicoccaceae</taxon>
        <taxon>Benzoatithermus</taxon>
    </lineage>
</organism>
<dbReference type="PANTHER" id="PTHR48111:SF4">
    <property type="entry name" value="DNA-BINDING DUAL TRANSCRIPTIONAL REGULATOR OMPR"/>
    <property type="match status" value="1"/>
</dbReference>
<dbReference type="InterPro" id="IPR036388">
    <property type="entry name" value="WH-like_DNA-bd_sf"/>
</dbReference>
<dbReference type="InterPro" id="IPR039420">
    <property type="entry name" value="WalR-like"/>
</dbReference>
<reference evidence="10 11" key="1">
    <citation type="submission" date="2024-01" db="EMBL/GenBank/DDBJ databases">
        <title>Multi-omics insights into the function and evolution of sodium benzoate biodegradation pathways in Benzoatithermus flavus gen. nov., sp. nov. from hot spring.</title>
        <authorList>
            <person name="Hu C.-J."/>
            <person name="Li W.-J."/>
        </authorList>
    </citation>
    <scope>NUCLEOTIDE SEQUENCE [LARGE SCALE GENOMIC DNA]</scope>
    <source>
        <strain evidence="10 11">SYSU G07066</strain>
    </source>
</reference>
<dbReference type="CDD" id="cd17574">
    <property type="entry name" value="REC_OmpR"/>
    <property type="match status" value="1"/>
</dbReference>
<evidence type="ECO:0000256" key="4">
    <source>
        <dbReference type="ARBA" id="ARBA00023125"/>
    </source>
</evidence>
<dbReference type="SUPFAM" id="SSF46894">
    <property type="entry name" value="C-terminal effector domain of the bipartite response regulators"/>
    <property type="match status" value="1"/>
</dbReference>
<dbReference type="RefSeq" id="WP_418158877.1">
    <property type="nucleotide sequence ID" value="NZ_JBBLZC010000006.1"/>
</dbReference>
<feature type="domain" description="Response regulatory" evidence="8">
    <location>
        <begin position="3"/>
        <end position="116"/>
    </location>
</feature>
<feature type="modified residue" description="4-aspartylphosphate" evidence="6">
    <location>
        <position position="52"/>
    </location>
</feature>
<evidence type="ECO:0000313" key="11">
    <source>
        <dbReference type="Proteomes" id="UP001375743"/>
    </source>
</evidence>
<dbReference type="Proteomes" id="UP001375743">
    <property type="component" value="Unassembled WGS sequence"/>
</dbReference>
<dbReference type="EMBL" id="JBBLZC010000006">
    <property type="protein sequence ID" value="MEK0083024.1"/>
    <property type="molecule type" value="Genomic_DNA"/>
</dbReference>
<dbReference type="PROSITE" id="PS50110">
    <property type="entry name" value="RESPONSE_REGULATORY"/>
    <property type="match status" value="1"/>
</dbReference>
<dbReference type="InterPro" id="IPR001867">
    <property type="entry name" value="OmpR/PhoB-type_DNA-bd"/>
</dbReference>
<dbReference type="Gene3D" id="6.10.250.690">
    <property type="match status" value="1"/>
</dbReference>
<dbReference type="Gene3D" id="1.10.10.10">
    <property type="entry name" value="Winged helix-like DNA-binding domain superfamily/Winged helix DNA-binding domain"/>
    <property type="match status" value="1"/>
</dbReference>
<dbReference type="Gene3D" id="3.40.50.2300">
    <property type="match status" value="1"/>
</dbReference>
<evidence type="ECO:0000256" key="5">
    <source>
        <dbReference type="ARBA" id="ARBA00023163"/>
    </source>
</evidence>
<evidence type="ECO:0000256" key="7">
    <source>
        <dbReference type="PROSITE-ProRule" id="PRU01091"/>
    </source>
</evidence>
<dbReference type="SMART" id="SM00448">
    <property type="entry name" value="REC"/>
    <property type="match status" value="1"/>
</dbReference>
<dbReference type="Pfam" id="PF00486">
    <property type="entry name" value="Trans_reg_C"/>
    <property type="match status" value="1"/>
</dbReference>
<dbReference type="SUPFAM" id="SSF52172">
    <property type="entry name" value="CheY-like"/>
    <property type="match status" value="1"/>
</dbReference>
<evidence type="ECO:0000259" key="9">
    <source>
        <dbReference type="PROSITE" id="PS51755"/>
    </source>
</evidence>
<keyword evidence="3" id="KW-0805">Transcription regulation</keyword>
<evidence type="ECO:0000256" key="1">
    <source>
        <dbReference type="ARBA" id="ARBA00022553"/>
    </source>
</evidence>
<dbReference type="PROSITE" id="PS51755">
    <property type="entry name" value="OMPR_PHOB"/>
    <property type="match status" value="1"/>
</dbReference>
<evidence type="ECO:0000256" key="6">
    <source>
        <dbReference type="PROSITE-ProRule" id="PRU00169"/>
    </source>
</evidence>
<evidence type="ECO:0000313" key="10">
    <source>
        <dbReference type="EMBL" id="MEK0083024.1"/>
    </source>
</evidence>
<keyword evidence="11" id="KW-1185">Reference proteome</keyword>
<comment type="caution">
    <text evidence="10">The sequence shown here is derived from an EMBL/GenBank/DDBJ whole genome shotgun (WGS) entry which is preliminary data.</text>
</comment>
<dbReference type="InterPro" id="IPR016032">
    <property type="entry name" value="Sig_transdc_resp-reg_C-effctor"/>
</dbReference>
<feature type="domain" description="OmpR/PhoB-type" evidence="9">
    <location>
        <begin position="128"/>
        <end position="228"/>
    </location>
</feature>
<keyword evidence="5" id="KW-0804">Transcription</keyword>
<protein>
    <submittedName>
        <fullName evidence="10">Response regulator transcription factor</fullName>
    </submittedName>
</protein>
<gene>
    <name evidence="10" type="ORF">U1T56_07670</name>
</gene>
<name>A0ABU8XRL5_9PROT</name>
<dbReference type="SMART" id="SM00862">
    <property type="entry name" value="Trans_reg_C"/>
    <property type="match status" value="1"/>
</dbReference>
<keyword evidence="1 6" id="KW-0597">Phosphoprotein</keyword>
<dbReference type="PANTHER" id="PTHR48111">
    <property type="entry name" value="REGULATOR OF RPOS"/>
    <property type="match status" value="1"/>
</dbReference>
<keyword evidence="4 7" id="KW-0238">DNA-binding</keyword>
<dbReference type="CDD" id="cd00383">
    <property type="entry name" value="trans_reg_C"/>
    <property type="match status" value="1"/>
</dbReference>